<reference evidence="2 3" key="1">
    <citation type="submission" date="2017-03" db="EMBL/GenBank/DDBJ databases">
        <authorList>
            <person name="Afonso C.L."/>
            <person name="Miller P.J."/>
            <person name="Scott M.A."/>
            <person name="Spackman E."/>
            <person name="Goraichik I."/>
            <person name="Dimitrov K.M."/>
            <person name="Suarez D.L."/>
            <person name="Swayne D.E."/>
        </authorList>
    </citation>
    <scope>NUCLEOTIDE SEQUENCE [LARGE SCALE GENOMIC DNA]</scope>
    <source>
        <strain evidence="2 3">CECT 8620</strain>
    </source>
</reference>
<proteinExistence type="predicted"/>
<accession>A0A1Y5SDX7</accession>
<organism evidence="2 3">
    <name type="scientific">Aquimixticola soesokkakensis</name>
    <dbReference type="NCBI Taxonomy" id="1519096"/>
    <lineage>
        <taxon>Bacteria</taxon>
        <taxon>Pseudomonadati</taxon>
        <taxon>Pseudomonadota</taxon>
        <taxon>Alphaproteobacteria</taxon>
        <taxon>Rhodobacterales</taxon>
        <taxon>Paracoccaceae</taxon>
        <taxon>Aquimixticola</taxon>
    </lineage>
</organism>
<dbReference type="AlphaFoldDB" id="A0A1Y5SDX7"/>
<keyword evidence="1" id="KW-0732">Signal</keyword>
<feature type="signal peptide" evidence="1">
    <location>
        <begin position="1"/>
        <end position="20"/>
    </location>
</feature>
<evidence type="ECO:0000313" key="3">
    <source>
        <dbReference type="Proteomes" id="UP000193862"/>
    </source>
</evidence>
<evidence type="ECO:0000256" key="1">
    <source>
        <dbReference type="SAM" id="SignalP"/>
    </source>
</evidence>
<protein>
    <submittedName>
        <fullName evidence="2">Uncharacterized protein</fullName>
    </submittedName>
</protein>
<sequence>MRTAFTIIFLALIFSLPNSAASADETGLSPQGKSIIERHLKKYVRDPSSLVITRLWIEDADLVPLMACGAFNAKNAFGGYSGETMFQTMYDADSGELTDTIIEDDVNTARSIALSCQAFGLTEDDFKRIDLE</sequence>
<dbReference type="EMBL" id="FWFS01000004">
    <property type="protein sequence ID" value="SLN38494.1"/>
    <property type="molecule type" value="Genomic_DNA"/>
</dbReference>
<dbReference type="RefSeq" id="WP_085836152.1">
    <property type="nucleotide sequence ID" value="NZ_FWFS01000004.1"/>
</dbReference>
<keyword evidence="3" id="KW-1185">Reference proteome</keyword>
<dbReference type="OrthoDB" id="7433579at2"/>
<dbReference type="Proteomes" id="UP000193862">
    <property type="component" value="Unassembled WGS sequence"/>
</dbReference>
<feature type="chain" id="PRO_5012328331" evidence="1">
    <location>
        <begin position="21"/>
        <end position="132"/>
    </location>
</feature>
<name>A0A1Y5SDX7_9RHOB</name>
<gene>
    <name evidence="2" type="ORF">AQS8620_01456</name>
</gene>
<evidence type="ECO:0000313" key="2">
    <source>
        <dbReference type="EMBL" id="SLN38494.1"/>
    </source>
</evidence>